<evidence type="ECO:0000313" key="4">
    <source>
        <dbReference type="Proteomes" id="UP000238956"/>
    </source>
</evidence>
<sequence length="297" mass="34569">MMSEELKAEIGQRVRAARKRKGYTKEALCDDESHLSVRQLTRIETGKSLLSIDKGLFIASRLGVSIQEFIEPDKMALPQSYVSLKRRIVQFKSYEDPERLNYLDGLMDELQTYYDSVPEEEQMAIEVLQADLDVFVTHKTAFAEQLIEEYFEQVLLKKAYNWNDYLLISLYLFLCAVGIEDSRYFDYFIPSIFSKGDLSDPDIAYQMEEVVLAVLAQENVAYYPDCIDTLDRVIKVTKHYQNKPILEMFKAKLALFQGDIEQMESSYQTAFLIAESLDEPILLNRLKMEYDKDKRLV</sequence>
<dbReference type="Pfam" id="PF01381">
    <property type="entry name" value="HTH_3"/>
    <property type="match status" value="1"/>
</dbReference>
<dbReference type="SMART" id="SM00530">
    <property type="entry name" value="HTH_XRE"/>
    <property type="match status" value="1"/>
</dbReference>
<keyword evidence="1" id="KW-0238">DNA-binding</keyword>
<proteinExistence type="predicted"/>
<dbReference type="Gene3D" id="1.10.260.40">
    <property type="entry name" value="lambda repressor-like DNA-binding domains"/>
    <property type="match status" value="1"/>
</dbReference>
<dbReference type="AlphaFoldDB" id="A0A2L0D697"/>
<dbReference type="GO" id="GO:0003677">
    <property type="term" value="F:DNA binding"/>
    <property type="evidence" value="ECO:0007669"/>
    <property type="project" value="UniProtKB-KW"/>
</dbReference>
<protein>
    <recommendedName>
        <fullName evidence="2">HTH cro/C1-type domain-containing protein</fullName>
    </recommendedName>
</protein>
<dbReference type="InterPro" id="IPR001387">
    <property type="entry name" value="Cro/C1-type_HTH"/>
</dbReference>
<dbReference type="PANTHER" id="PTHR46797:SF1">
    <property type="entry name" value="METHYLPHOSPHONATE SYNTHASE"/>
    <property type="match status" value="1"/>
</dbReference>
<dbReference type="PANTHER" id="PTHR46797">
    <property type="entry name" value="HTH-TYPE TRANSCRIPTIONAL REGULATOR"/>
    <property type="match status" value="1"/>
</dbReference>
<dbReference type="GO" id="GO:0003700">
    <property type="term" value="F:DNA-binding transcription factor activity"/>
    <property type="evidence" value="ECO:0007669"/>
    <property type="project" value="TreeGrafter"/>
</dbReference>
<dbReference type="Proteomes" id="UP000238956">
    <property type="component" value="Chromosome"/>
</dbReference>
<dbReference type="InterPro" id="IPR050807">
    <property type="entry name" value="TransReg_Diox_bact_type"/>
</dbReference>
<dbReference type="PROSITE" id="PS50943">
    <property type="entry name" value="HTH_CROC1"/>
    <property type="match status" value="1"/>
</dbReference>
<dbReference type="EMBL" id="CP025536">
    <property type="protein sequence ID" value="AUW97325.1"/>
    <property type="molecule type" value="Genomic_DNA"/>
</dbReference>
<feature type="domain" description="HTH cro/C1-type" evidence="2">
    <location>
        <begin position="14"/>
        <end position="69"/>
    </location>
</feature>
<evidence type="ECO:0000256" key="1">
    <source>
        <dbReference type="ARBA" id="ARBA00023125"/>
    </source>
</evidence>
<evidence type="ECO:0000259" key="2">
    <source>
        <dbReference type="PROSITE" id="PS50943"/>
    </source>
</evidence>
<dbReference type="InterPro" id="IPR040799">
    <property type="entry name" value="ComR_TPR"/>
</dbReference>
<dbReference type="KEGG" id="splr:C0J00_09535"/>
<dbReference type="InterPro" id="IPR010982">
    <property type="entry name" value="Lambda_DNA-bd_dom_sf"/>
</dbReference>
<dbReference type="Pfam" id="PF18710">
    <property type="entry name" value="ComR_TPR"/>
    <property type="match status" value="1"/>
</dbReference>
<organism evidence="3 4">
    <name type="scientific">Streptococcus pluranimalium</name>
    <dbReference type="NCBI Taxonomy" id="82348"/>
    <lineage>
        <taxon>Bacteria</taxon>
        <taxon>Bacillati</taxon>
        <taxon>Bacillota</taxon>
        <taxon>Bacilli</taxon>
        <taxon>Lactobacillales</taxon>
        <taxon>Streptococcaceae</taxon>
        <taxon>Streptococcus</taxon>
    </lineage>
</organism>
<reference evidence="3 4" key="1">
    <citation type="submission" date="2017-12" db="EMBL/GenBank/DDBJ databases">
        <authorList>
            <person name="Hurst M.R.H."/>
        </authorList>
    </citation>
    <scope>NUCLEOTIDE SEQUENCE [LARGE SCALE GENOMIC DNA]</scope>
    <source>
        <strain evidence="3 4">TH11417</strain>
    </source>
</reference>
<dbReference type="CDD" id="cd00093">
    <property type="entry name" value="HTH_XRE"/>
    <property type="match status" value="1"/>
</dbReference>
<reference evidence="3 4" key="2">
    <citation type="submission" date="2018-02" db="EMBL/GenBank/DDBJ databases">
        <title>Whole genome sequencing analysis of Streptococcus pluranimalium isolated from cattle infected mastitis in China.</title>
        <authorList>
            <person name="Zhang J.-R."/>
            <person name="Hu G.-Z."/>
        </authorList>
    </citation>
    <scope>NUCLEOTIDE SEQUENCE [LARGE SCALE GENOMIC DNA]</scope>
    <source>
        <strain evidence="3 4">TH11417</strain>
    </source>
</reference>
<dbReference type="SUPFAM" id="SSF47413">
    <property type="entry name" value="lambda repressor-like DNA-binding domains"/>
    <property type="match status" value="1"/>
</dbReference>
<dbReference type="GO" id="GO:0005829">
    <property type="term" value="C:cytosol"/>
    <property type="evidence" value="ECO:0007669"/>
    <property type="project" value="TreeGrafter"/>
</dbReference>
<keyword evidence="4" id="KW-1185">Reference proteome</keyword>
<evidence type="ECO:0000313" key="3">
    <source>
        <dbReference type="EMBL" id="AUW97325.1"/>
    </source>
</evidence>
<name>A0A2L0D697_9STRE</name>
<gene>
    <name evidence="3" type="ORF">C0J00_09535</name>
</gene>
<accession>A0A2L0D697</accession>